<evidence type="ECO:0000313" key="2">
    <source>
        <dbReference type="Proteomes" id="UP000599024"/>
    </source>
</evidence>
<organism evidence="1 2">
    <name type="scientific">Candidatus Desulfatifera sulfidica</name>
    <dbReference type="NCBI Taxonomy" id="2841691"/>
    <lineage>
        <taxon>Bacteria</taxon>
        <taxon>Pseudomonadati</taxon>
        <taxon>Thermodesulfobacteriota</taxon>
        <taxon>Desulfobulbia</taxon>
        <taxon>Desulfobulbales</taxon>
        <taxon>Desulfobulbaceae</taxon>
        <taxon>Candidatus Desulfatifera</taxon>
    </lineage>
</organism>
<dbReference type="NCBIfam" id="NF040826">
    <property type="entry name" value="lxa_BCAM0308"/>
    <property type="match status" value="1"/>
</dbReference>
<dbReference type="Proteomes" id="UP000599024">
    <property type="component" value="Unassembled WGS sequence"/>
</dbReference>
<accession>A0A8J6N948</accession>
<sequence length="160" mass="17869">MDKGQFGRRDRLVQEKSHDTYKEDGKWPEPTLCTGCSAVFAGGRWSWKDAPDKANTVLCPACQRINDNFPAGTIDLAGSFYGKHREEILNLIRNEEKLEKGEHPLERIIHISETEGGGNITTTGIHIASRIGKAIHRAYQGELSASYGDGEKTIRISWSR</sequence>
<reference evidence="1 2" key="1">
    <citation type="submission" date="2020-08" db="EMBL/GenBank/DDBJ databases">
        <title>Bridging the membrane lipid divide: bacteria of the FCB group superphylum have the potential to synthesize archaeal ether lipids.</title>
        <authorList>
            <person name="Villanueva L."/>
            <person name="Von Meijenfeldt F.A.B."/>
            <person name="Westbye A.B."/>
            <person name="Yadav S."/>
            <person name="Hopmans E.C."/>
            <person name="Dutilh B.E."/>
            <person name="Sinninghe Damste J.S."/>
        </authorList>
    </citation>
    <scope>NUCLEOTIDE SEQUENCE [LARGE SCALE GENOMIC DNA]</scope>
    <source>
        <strain evidence="1">NIOZ-UU81</strain>
    </source>
</reference>
<dbReference type="EMBL" id="JACNLK010000026">
    <property type="protein sequence ID" value="MBC8208002.1"/>
    <property type="molecule type" value="Genomic_DNA"/>
</dbReference>
<dbReference type="AlphaFoldDB" id="A0A8J6N948"/>
<dbReference type="InterPro" id="IPR047706">
    <property type="entry name" value="BCAM0308-like"/>
</dbReference>
<comment type="caution">
    <text evidence="1">The sequence shown here is derived from an EMBL/GenBank/DDBJ whole genome shotgun (WGS) entry which is preliminary data.</text>
</comment>
<name>A0A8J6N948_9BACT</name>
<evidence type="ECO:0000313" key="1">
    <source>
        <dbReference type="EMBL" id="MBC8208002.1"/>
    </source>
</evidence>
<gene>
    <name evidence="1" type="ORF">H8E79_02395</name>
</gene>
<proteinExistence type="predicted"/>
<protein>
    <submittedName>
        <fullName evidence="1">ATPase</fullName>
    </submittedName>
</protein>